<name>I8ADQ0_9BACL</name>
<dbReference type="RefSeq" id="WP_007203913.1">
    <property type="nucleotide sequence ID" value="NZ_AKKV01000053.1"/>
</dbReference>
<keyword evidence="1" id="KW-0472">Membrane</keyword>
<comment type="caution">
    <text evidence="2">The sequence shown here is derived from an EMBL/GenBank/DDBJ whole genome shotgun (WGS) entry which is preliminary data.</text>
</comment>
<evidence type="ECO:0000313" key="2">
    <source>
        <dbReference type="EMBL" id="EIT83687.1"/>
    </source>
</evidence>
<evidence type="ECO:0000313" key="3">
    <source>
        <dbReference type="Proteomes" id="UP000004080"/>
    </source>
</evidence>
<evidence type="ECO:0000256" key="1">
    <source>
        <dbReference type="SAM" id="Phobius"/>
    </source>
</evidence>
<sequence>MATDQWVQLTAIVMFVLHAMYHRMAGLFMSKKEPIEVVQKKERNVVTSLVEYRERKKKRFFRPFITGGFVRKRRLKWLDTS</sequence>
<proteinExistence type="predicted"/>
<reference evidence="2 3" key="1">
    <citation type="journal article" date="2012" name="J. Bacteriol.">
        <title>Genome of Bacillus macauensis ZFHKF-1, a Long-Chain-Forming Bacterium.</title>
        <authorList>
            <person name="Cai L."/>
            <person name="Zhang T."/>
        </authorList>
    </citation>
    <scope>NUCLEOTIDE SEQUENCE [LARGE SCALE GENOMIC DNA]</scope>
    <source>
        <strain evidence="2 3">ZFHKF-1</strain>
    </source>
</reference>
<gene>
    <name evidence="2" type="ORF">A374_19245</name>
</gene>
<dbReference type="AlphaFoldDB" id="I8ADQ0"/>
<dbReference type="EMBL" id="AKKV01000053">
    <property type="protein sequence ID" value="EIT83687.1"/>
    <property type="molecule type" value="Genomic_DNA"/>
</dbReference>
<keyword evidence="3" id="KW-1185">Reference proteome</keyword>
<keyword evidence="1" id="KW-1133">Transmembrane helix</keyword>
<accession>I8ADQ0</accession>
<protein>
    <submittedName>
        <fullName evidence="2">Uncharacterized protein</fullName>
    </submittedName>
</protein>
<feature type="transmembrane region" description="Helical" evidence="1">
    <location>
        <begin position="6"/>
        <end position="22"/>
    </location>
</feature>
<keyword evidence="1" id="KW-0812">Transmembrane</keyword>
<organism evidence="2 3">
    <name type="scientific">Fictibacillus macauensis ZFHKF-1</name>
    <dbReference type="NCBI Taxonomy" id="1196324"/>
    <lineage>
        <taxon>Bacteria</taxon>
        <taxon>Bacillati</taxon>
        <taxon>Bacillota</taxon>
        <taxon>Bacilli</taxon>
        <taxon>Bacillales</taxon>
        <taxon>Fictibacillaceae</taxon>
        <taxon>Fictibacillus</taxon>
    </lineage>
</organism>
<dbReference type="PATRIC" id="fig|1196324.3.peg.3909"/>
<dbReference type="Proteomes" id="UP000004080">
    <property type="component" value="Unassembled WGS sequence"/>
</dbReference>